<evidence type="ECO:0000313" key="2">
    <source>
        <dbReference type="Proteomes" id="UP000828443"/>
    </source>
</evidence>
<sequence>MGSFIFGVNMITQLITLNVRVPGVSCKDTLETIGGALWIILEHHKKYGLDLTEMSVMEHAKLTMGDCAAELCDGSDESFDIIYGNANIGLQAILAVNWSDIESFADQLNGIHDVMVFTYDEMIRLCVNEHGYGKARNSHVLV</sequence>
<dbReference type="RefSeq" id="YP_010676822.1">
    <property type="nucleotide sequence ID" value="NC_071015.1"/>
</dbReference>
<dbReference type="KEGG" id="vg:77953187"/>
<reference evidence="1" key="1">
    <citation type="journal article" date="2021" name="Viruses">
        <title>Novel Viruses That Lyse Plant and Human Strains of Kosakonia cowanii.</title>
        <authorList>
            <person name="Petrzik K."/>
            <person name="Brazdova S."/>
            <person name="Krawczyk K."/>
        </authorList>
    </citation>
    <scope>NUCLEOTIDE SEQUENCE</scope>
</reference>
<dbReference type="GeneID" id="77953187"/>
<evidence type="ECO:0000313" key="1">
    <source>
        <dbReference type="EMBL" id="QYN80010.1"/>
    </source>
</evidence>
<proteinExistence type="predicted"/>
<dbReference type="EMBL" id="MZ348422">
    <property type="protein sequence ID" value="QYN80010.1"/>
    <property type="molecule type" value="Genomic_DNA"/>
</dbReference>
<accession>A0AAE7WFP0</accession>
<dbReference type="Proteomes" id="UP000828443">
    <property type="component" value="Segment"/>
</dbReference>
<keyword evidence="2" id="KW-1185">Reference proteome</keyword>
<organism evidence="1 2">
    <name type="scientific">Kosakonia phage Kc263</name>
    <dbReference type="NCBI Taxonomy" id="2863194"/>
    <lineage>
        <taxon>Viruses</taxon>
        <taxon>Duplodnaviria</taxon>
        <taxon>Heunggongvirae</taxon>
        <taxon>Uroviricota</taxon>
        <taxon>Caudoviricetes</taxon>
        <taxon>Chimalliviridae</taxon>
        <taxon>Branisovskavirus</taxon>
        <taxon>Branisovskavirus Kc263</taxon>
    </lineage>
</organism>
<name>A0AAE7WFP0_9CAUD</name>
<protein>
    <submittedName>
        <fullName evidence="1">ATP synthase subunit b</fullName>
    </submittedName>
</protein>